<sequence>MSVVDAIEQPLAQPFTSILQQININSIDSVSRLNNSDVSKTVPDHLDRITQVDAHNQSLTQLPKNESGRLHPMIRSAVDFPPKDDILLTVNLKEEKNNDRATGMWESIFDAQTTFKHNKGELEYTGYSLSLQPSAANSQCYTQPATIPNILPSSKSCSQIVNSGNRVVFDRKERHQHSVFVNIGLQQNEKPKNISKNKEYDVHNHLPRLLLSTENIQGQASYWTQERLFYAGFACPLLWIYGSFKKNETDSMWQKRCRYATLYFSIVLSIVIIVIVVRVNGTVGTRQVQSDTIRAVINE</sequence>
<dbReference type="AlphaFoldDB" id="A0A1X0R4C1"/>
<keyword evidence="1" id="KW-0812">Transmembrane</keyword>
<gene>
    <name evidence="2" type="ORF">BCV72DRAFT_305174</name>
</gene>
<reference evidence="2" key="1">
    <citation type="journal article" date="2016" name="Proc. Natl. Acad. Sci. U.S.A.">
        <title>Lipid metabolic changes in an early divergent fungus govern the establishment of a mutualistic symbiosis with endobacteria.</title>
        <authorList>
            <person name="Lastovetsky O.A."/>
            <person name="Gaspar M.L."/>
            <person name="Mondo S.J."/>
            <person name="LaButti K.M."/>
            <person name="Sandor L."/>
            <person name="Grigoriev I.V."/>
            <person name="Henry S.A."/>
            <person name="Pawlowska T.E."/>
        </authorList>
    </citation>
    <scope>NUCLEOTIDE SEQUENCE [LARGE SCALE GENOMIC DNA]</scope>
    <source>
        <strain evidence="2">ATCC 52814</strain>
    </source>
</reference>
<name>A0A1X0R4C1_RHIZD</name>
<feature type="transmembrane region" description="Helical" evidence="1">
    <location>
        <begin position="228"/>
        <end position="244"/>
    </location>
</feature>
<keyword evidence="1" id="KW-1133">Transmembrane helix</keyword>
<dbReference type="OrthoDB" id="2236827at2759"/>
<evidence type="ECO:0000313" key="2">
    <source>
        <dbReference type="EMBL" id="ORE06859.1"/>
    </source>
</evidence>
<protein>
    <submittedName>
        <fullName evidence="2">Uncharacterized protein</fullName>
    </submittedName>
</protein>
<dbReference type="EMBL" id="KV921915">
    <property type="protein sequence ID" value="ORE06859.1"/>
    <property type="molecule type" value="Genomic_DNA"/>
</dbReference>
<evidence type="ECO:0000256" key="1">
    <source>
        <dbReference type="SAM" id="Phobius"/>
    </source>
</evidence>
<proteinExistence type="predicted"/>
<organism evidence="2">
    <name type="scientific">Rhizopus microsporus var. microsporus</name>
    <dbReference type="NCBI Taxonomy" id="86635"/>
    <lineage>
        <taxon>Eukaryota</taxon>
        <taxon>Fungi</taxon>
        <taxon>Fungi incertae sedis</taxon>
        <taxon>Mucoromycota</taxon>
        <taxon>Mucoromycotina</taxon>
        <taxon>Mucoromycetes</taxon>
        <taxon>Mucorales</taxon>
        <taxon>Mucorineae</taxon>
        <taxon>Rhizopodaceae</taxon>
        <taxon>Rhizopus</taxon>
    </lineage>
</organism>
<keyword evidence="1" id="KW-0472">Membrane</keyword>
<accession>A0A1X0R4C1</accession>
<dbReference type="Proteomes" id="UP000242414">
    <property type="component" value="Unassembled WGS sequence"/>
</dbReference>
<dbReference type="VEuPathDB" id="FungiDB:BCV72DRAFT_305174"/>
<feature type="transmembrane region" description="Helical" evidence="1">
    <location>
        <begin position="256"/>
        <end position="277"/>
    </location>
</feature>